<protein>
    <submittedName>
        <fullName evidence="2">Uncharacterized protein</fullName>
    </submittedName>
</protein>
<gene>
    <name evidence="2" type="ORF">PPERSA_08387</name>
</gene>
<dbReference type="OMA" id="DFQENSQ"/>
<comment type="caution">
    <text evidence="2">The sequence shown here is derived from an EMBL/GenBank/DDBJ whole genome shotgun (WGS) entry which is preliminary data.</text>
</comment>
<dbReference type="InParanoid" id="A0A0V0R664"/>
<evidence type="ECO:0000256" key="1">
    <source>
        <dbReference type="SAM" id="MobiDB-lite"/>
    </source>
</evidence>
<organism evidence="2 3">
    <name type="scientific">Pseudocohnilembus persalinus</name>
    <name type="common">Ciliate</name>
    <dbReference type="NCBI Taxonomy" id="266149"/>
    <lineage>
        <taxon>Eukaryota</taxon>
        <taxon>Sar</taxon>
        <taxon>Alveolata</taxon>
        <taxon>Ciliophora</taxon>
        <taxon>Intramacronucleata</taxon>
        <taxon>Oligohymenophorea</taxon>
        <taxon>Scuticociliatia</taxon>
        <taxon>Philasterida</taxon>
        <taxon>Pseudocohnilembidae</taxon>
        <taxon>Pseudocohnilembus</taxon>
    </lineage>
</organism>
<dbReference type="Proteomes" id="UP000054937">
    <property type="component" value="Unassembled WGS sequence"/>
</dbReference>
<sequence>MQEQQSQQNQKLFYNNNYDRIKNQNIYQNDESSNQQNYEQKNSDFQENSQNSNNNFGINFDLWNNNIEDLQLEIKKLEKLENDYKWQEKREIKQKEKQQEKYALQDQMERQLIQRINGQLGEFAQYQREIKKQEKQEIIKNNYEDLLEKKIQQKSKHLLEKQFENEERIQNKAQDMLAHQKQLIQKKEDMLKKLSFYTKANQIQ</sequence>
<proteinExistence type="predicted"/>
<feature type="compositionally biased region" description="Polar residues" evidence="1">
    <location>
        <begin position="1"/>
        <end position="40"/>
    </location>
</feature>
<evidence type="ECO:0000313" key="2">
    <source>
        <dbReference type="EMBL" id="KRX09986.1"/>
    </source>
</evidence>
<feature type="compositionally biased region" description="Low complexity" evidence="1">
    <location>
        <begin position="43"/>
        <end position="53"/>
    </location>
</feature>
<name>A0A0V0R664_PSEPJ</name>
<reference evidence="2 3" key="1">
    <citation type="journal article" date="2015" name="Sci. Rep.">
        <title>Genome of the facultative scuticociliatosis pathogen Pseudocohnilembus persalinus provides insight into its virulence through horizontal gene transfer.</title>
        <authorList>
            <person name="Xiong J."/>
            <person name="Wang G."/>
            <person name="Cheng J."/>
            <person name="Tian M."/>
            <person name="Pan X."/>
            <person name="Warren A."/>
            <person name="Jiang C."/>
            <person name="Yuan D."/>
            <person name="Miao W."/>
        </authorList>
    </citation>
    <scope>NUCLEOTIDE SEQUENCE [LARGE SCALE GENOMIC DNA]</scope>
    <source>
        <strain evidence="2">36N120E</strain>
    </source>
</reference>
<dbReference type="AlphaFoldDB" id="A0A0V0R664"/>
<feature type="region of interest" description="Disordered" evidence="1">
    <location>
        <begin position="1"/>
        <end position="53"/>
    </location>
</feature>
<evidence type="ECO:0000313" key="3">
    <source>
        <dbReference type="Proteomes" id="UP000054937"/>
    </source>
</evidence>
<dbReference type="EMBL" id="LDAU01000041">
    <property type="protein sequence ID" value="KRX09986.1"/>
    <property type="molecule type" value="Genomic_DNA"/>
</dbReference>
<accession>A0A0V0R664</accession>
<keyword evidence="3" id="KW-1185">Reference proteome</keyword>